<proteinExistence type="predicted"/>
<organism evidence="1">
    <name type="scientific">marine sediment metagenome</name>
    <dbReference type="NCBI Taxonomy" id="412755"/>
    <lineage>
        <taxon>unclassified sequences</taxon>
        <taxon>metagenomes</taxon>
        <taxon>ecological metagenomes</taxon>
    </lineage>
</organism>
<name>X1RMG9_9ZZZZ</name>
<dbReference type="AlphaFoldDB" id="X1RMG9"/>
<sequence>MSEAEYEDAILILPPFPYNLSDFQDIFSDLNLTQEQLEDLLDALQDMFDGDIDDLDLGNYSQTLAALMFSEVEVFRLYDYEDFNEMTTKLWKYECFDEYTGDGWHSTAAKQPHDFYSDSDYLSYHSDKDIIKLKMPLSPTVGINSMVIPNLFPTPFIMNGSLMAKNMDNLSTILYQDNFNCTTVDLNFYDSGDVNMSYELFGLNLPTNDQINSSAIHASYTPLSIQNIFLQLPPSIQVYLANNPFVYNDYLALNNSILPNDSAFIVANKIRNYLQYQFTLPSDLSSYTTAPQE</sequence>
<feature type="non-terminal residue" evidence="1">
    <location>
        <position position="293"/>
    </location>
</feature>
<gene>
    <name evidence="1" type="ORF">S12H4_26355</name>
</gene>
<reference evidence="1" key="1">
    <citation type="journal article" date="2014" name="Front. Microbiol.">
        <title>High frequency of phylogenetically diverse reductive dehalogenase-homologous genes in deep subseafloor sedimentary metagenomes.</title>
        <authorList>
            <person name="Kawai M."/>
            <person name="Futagami T."/>
            <person name="Toyoda A."/>
            <person name="Takaki Y."/>
            <person name="Nishi S."/>
            <person name="Hori S."/>
            <person name="Arai W."/>
            <person name="Tsubouchi T."/>
            <person name="Morono Y."/>
            <person name="Uchiyama I."/>
            <person name="Ito T."/>
            <person name="Fujiyama A."/>
            <person name="Inagaki F."/>
            <person name="Takami H."/>
        </authorList>
    </citation>
    <scope>NUCLEOTIDE SEQUENCE</scope>
    <source>
        <strain evidence="1">Expedition CK06-06</strain>
    </source>
</reference>
<protein>
    <submittedName>
        <fullName evidence="1">Uncharacterized protein</fullName>
    </submittedName>
</protein>
<evidence type="ECO:0000313" key="1">
    <source>
        <dbReference type="EMBL" id="GAI81843.1"/>
    </source>
</evidence>
<accession>X1RMG9</accession>
<dbReference type="EMBL" id="BARW01014944">
    <property type="protein sequence ID" value="GAI81843.1"/>
    <property type="molecule type" value="Genomic_DNA"/>
</dbReference>
<comment type="caution">
    <text evidence="1">The sequence shown here is derived from an EMBL/GenBank/DDBJ whole genome shotgun (WGS) entry which is preliminary data.</text>
</comment>